<comment type="caution">
    <text evidence="2">The sequence shown here is derived from an EMBL/GenBank/DDBJ whole genome shotgun (WGS) entry which is preliminary data.</text>
</comment>
<reference evidence="2" key="1">
    <citation type="submission" date="2023-06" db="EMBL/GenBank/DDBJ databases">
        <authorList>
            <consortium name="Lawrence Berkeley National Laboratory"/>
            <person name="Ahrendt S."/>
            <person name="Sahu N."/>
            <person name="Indic B."/>
            <person name="Wong-Bajracharya J."/>
            <person name="Merenyi Z."/>
            <person name="Ke H.-M."/>
            <person name="Monk M."/>
            <person name="Kocsube S."/>
            <person name="Drula E."/>
            <person name="Lipzen A."/>
            <person name="Balint B."/>
            <person name="Henrissat B."/>
            <person name="Andreopoulos B."/>
            <person name="Martin F.M."/>
            <person name="Harder C.B."/>
            <person name="Rigling D."/>
            <person name="Ford K.L."/>
            <person name="Foster G.D."/>
            <person name="Pangilinan J."/>
            <person name="Papanicolaou A."/>
            <person name="Barry K."/>
            <person name="LaButti K."/>
            <person name="Viragh M."/>
            <person name="Koriabine M."/>
            <person name="Yan M."/>
            <person name="Riley R."/>
            <person name="Champramary S."/>
            <person name="Plett K.L."/>
            <person name="Tsai I.J."/>
            <person name="Slot J."/>
            <person name="Sipos G."/>
            <person name="Plett J."/>
            <person name="Nagy L.G."/>
            <person name="Grigoriev I.V."/>
        </authorList>
    </citation>
    <scope>NUCLEOTIDE SEQUENCE</scope>
    <source>
        <strain evidence="2">CCBAS 213</strain>
    </source>
</reference>
<keyword evidence="3" id="KW-1185">Reference proteome</keyword>
<accession>A0AA39NDJ8</accession>
<feature type="compositionally biased region" description="Basic residues" evidence="1">
    <location>
        <begin position="223"/>
        <end position="236"/>
    </location>
</feature>
<feature type="region of interest" description="Disordered" evidence="1">
    <location>
        <begin position="205"/>
        <end position="250"/>
    </location>
</feature>
<evidence type="ECO:0000256" key="1">
    <source>
        <dbReference type="SAM" id="MobiDB-lite"/>
    </source>
</evidence>
<dbReference type="RefSeq" id="XP_060334859.1">
    <property type="nucleotide sequence ID" value="XM_060465800.1"/>
</dbReference>
<dbReference type="Proteomes" id="UP001175211">
    <property type="component" value="Unassembled WGS sequence"/>
</dbReference>
<evidence type="ECO:0000313" key="3">
    <source>
        <dbReference type="Proteomes" id="UP001175211"/>
    </source>
</evidence>
<feature type="compositionally biased region" description="Basic and acidic residues" evidence="1">
    <location>
        <begin position="211"/>
        <end position="222"/>
    </location>
</feature>
<dbReference type="GeneID" id="85349348"/>
<evidence type="ECO:0000313" key="2">
    <source>
        <dbReference type="EMBL" id="KAK0463549.1"/>
    </source>
</evidence>
<dbReference type="AlphaFoldDB" id="A0AA39NDJ8"/>
<proteinExistence type="predicted"/>
<name>A0AA39NDJ8_ARMTA</name>
<protein>
    <submittedName>
        <fullName evidence="2">Uncharacterized protein</fullName>
    </submittedName>
</protein>
<organism evidence="2 3">
    <name type="scientific">Armillaria tabescens</name>
    <name type="common">Ringless honey mushroom</name>
    <name type="synonym">Agaricus tabescens</name>
    <dbReference type="NCBI Taxonomy" id="1929756"/>
    <lineage>
        <taxon>Eukaryota</taxon>
        <taxon>Fungi</taxon>
        <taxon>Dikarya</taxon>
        <taxon>Basidiomycota</taxon>
        <taxon>Agaricomycotina</taxon>
        <taxon>Agaricomycetes</taxon>
        <taxon>Agaricomycetidae</taxon>
        <taxon>Agaricales</taxon>
        <taxon>Marasmiineae</taxon>
        <taxon>Physalacriaceae</taxon>
        <taxon>Desarmillaria</taxon>
    </lineage>
</organism>
<dbReference type="EMBL" id="JAUEPS010000007">
    <property type="protein sequence ID" value="KAK0463549.1"/>
    <property type="molecule type" value="Genomic_DNA"/>
</dbReference>
<sequence>MSHLSEAISVTQCVESYIPNLPSCTLPYLPQILRFLLKRAYSLQDCKRYVVMLVADMDKYLQECLHLSRPGITIGMRRNHLRAFLNLTTKELHEPLTAERPNCLDLHLCPKTVAFIERLRNLAYVLNVSADDSAQWQDILQSCRVDDTPPAPVCLEEIASVPLPPKEPSALAGEIPNLSSLWDQLVRLQELLDTISAVENIATELDSQTGPRRESNHIDRTRPRTPYRRSTMKGRISKVAPQTAPKRFLM</sequence>
<gene>
    <name evidence="2" type="ORF">EV420DRAFT_1095899</name>
</gene>